<organism evidence="3 4">
    <name type="scientific">Ambispora leptoticha</name>
    <dbReference type="NCBI Taxonomy" id="144679"/>
    <lineage>
        <taxon>Eukaryota</taxon>
        <taxon>Fungi</taxon>
        <taxon>Fungi incertae sedis</taxon>
        <taxon>Mucoromycota</taxon>
        <taxon>Glomeromycotina</taxon>
        <taxon>Glomeromycetes</taxon>
        <taxon>Archaeosporales</taxon>
        <taxon>Ambisporaceae</taxon>
        <taxon>Ambispora</taxon>
    </lineage>
</organism>
<feature type="transmembrane region" description="Helical" evidence="2">
    <location>
        <begin position="195"/>
        <end position="215"/>
    </location>
</feature>
<feature type="transmembrane region" description="Helical" evidence="2">
    <location>
        <begin position="235"/>
        <end position="259"/>
    </location>
</feature>
<evidence type="ECO:0000313" key="3">
    <source>
        <dbReference type="EMBL" id="CAG8451577.1"/>
    </source>
</evidence>
<evidence type="ECO:0000256" key="2">
    <source>
        <dbReference type="SAM" id="Phobius"/>
    </source>
</evidence>
<feature type="transmembrane region" description="Helical" evidence="2">
    <location>
        <begin position="279"/>
        <end position="297"/>
    </location>
</feature>
<keyword evidence="4" id="KW-1185">Reference proteome</keyword>
<gene>
    <name evidence="3" type="ORF">ALEPTO_LOCUS1040</name>
</gene>
<feature type="transmembrane region" description="Helical" evidence="2">
    <location>
        <begin position="368"/>
        <end position="391"/>
    </location>
</feature>
<sequence>MSYSGQLSLFHINLPPDTDCLKTQCLCDFRLSIADCDYEQRQEGYTLLWRNSYILVATTCFLVGFVQLIVLASRIRRLNRRKQPWKSPFINDNIQHSPVHDKNNSISRSTRSGSDSVISSSNSSHHKTGGGQEFHAFFLRKSHSVGMIRPKPVEMFLLLTALFNIIRGVDCVLVITNAASNLAVKEVMFEIGWQFAFWGILCYLIGALYTIPRALNLTRDTITTSYIKVWMPTPFFMDLFALFLVVGPISTLILFSVLSGLSANQGNLASANFYRRVHYGFWFLYLLVMATGLLYFGDRLVKSIQSRIRHMKRTSMSHNEKINLLRKAMSNVKTTMIYLASIVLFLSLASLVYAAFREQIHKHAALNVFFGLAWTLVCPISFGITTIAIIFGGPSFTQNLFSSSLIPSSRNSVGLSTSLSFDNEINPPSEISSPSMSKFSTARTSMSGVDFGGGVNSSNRFSLASSTGSMFSIPSHKEPKPIFVAQHRNQWSISSAASSLMNNTFYLPMQSPTPHPLLNQKPLPNPSVSLADNNQIQKESNSPSSPTIKENVVKFSLPAKDVVKSEPANKSTITVGKHITISSPPSKPQQSLLYRYRYLEIRACQSWVITVTIKGVAVELFKQATS</sequence>
<evidence type="ECO:0000313" key="4">
    <source>
        <dbReference type="Proteomes" id="UP000789508"/>
    </source>
</evidence>
<dbReference type="OrthoDB" id="2280990at2759"/>
<reference evidence="3" key="1">
    <citation type="submission" date="2021-06" db="EMBL/GenBank/DDBJ databases">
        <authorList>
            <person name="Kallberg Y."/>
            <person name="Tangrot J."/>
            <person name="Rosling A."/>
        </authorList>
    </citation>
    <scope>NUCLEOTIDE SEQUENCE</scope>
    <source>
        <strain evidence="3">FL130A</strain>
    </source>
</reference>
<proteinExistence type="predicted"/>
<evidence type="ECO:0000256" key="1">
    <source>
        <dbReference type="SAM" id="MobiDB-lite"/>
    </source>
</evidence>
<dbReference type="EMBL" id="CAJVPS010000098">
    <property type="protein sequence ID" value="CAG8451577.1"/>
    <property type="molecule type" value="Genomic_DNA"/>
</dbReference>
<comment type="caution">
    <text evidence="3">The sequence shown here is derived from an EMBL/GenBank/DDBJ whole genome shotgun (WGS) entry which is preliminary data.</text>
</comment>
<dbReference type="AlphaFoldDB" id="A0A9N8VD87"/>
<feature type="compositionally biased region" description="Low complexity" evidence="1">
    <location>
        <begin position="104"/>
        <end position="123"/>
    </location>
</feature>
<keyword evidence="2" id="KW-0812">Transmembrane</keyword>
<protein>
    <submittedName>
        <fullName evidence="3">14438_t:CDS:1</fullName>
    </submittedName>
</protein>
<keyword evidence="2" id="KW-0472">Membrane</keyword>
<name>A0A9N8VD87_9GLOM</name>
<keyword evidence="2" id="KW-1133">Transmembrane helix</keyword>
<feature type="transmembrane region" description="Helical" evidence="2">
    <location>
        <begin position="53"/>
        <end position="72"/>
    </location>
</feature>
<feature type="region of interest" description="Disordered" evidence="1">
    <location>
        <begin position="89"/>
        <end position="129"/>
    </location>
</feature>
<feature type="transmembrane region" description="Helical" evidence="2">
    <location>
        <begin position="336"/>
        <end position="356"/>
    </location>
</feature>
<feature type="region of interest" description="Disordered" evidence="1">
    <location>
        <begin position="512"/>
        <end position="548"/>
    </location>
</feature>
<accession>A0A9N8VD87</accession>
<feature type="compositionally biased region" description="Polar residues" evidence="1">
    <location>
        <begin position="526"/>
        <end position="548"/>
    </location>
</feature>
<dbReference type="Proteomes" id="UP000789508">
    <property type="component" value="Unassembled WGS sequence"/>
</dbReference>